<evidence type="ECO:0000256" key="2">
    <source>
        <dbReference type="ARBA" id="ARBA00022980"/>
    </source>
</evidence>
<feature type="region of interest" description="Disordered" evidence="7">
    <location>
        <begin position="75"/>
        <end position="123"/>
    </location>
</feature>
<dbReference type="InterPro" id="IPR001854">
    <property type="entry name" value="Ribosomal_uL29"/>
</dbReference>
<accession>A0ABQ7S723</accession>
<evidence type="ECO:0000313" key="8">
    <source>
        <dbReference type="EMBL" id="KAG9509210.1"/>
    </source>
</evidence>
<evidence type="ECO:0000313" key="9">
    <source>
        <dbReference type="Proteomes" id="UP000825002"/>
    </source>
</evidence>
<proteinExistence type="inferred from homology"/>
<keyword evidence="3" id="KW-0687">Ribonucleoprotein</keyword>
<keyword evidence="2 8" id="KW-0689">Ribosomal protein</keyword>
<dbReference type="NCBIfam" id="TIGR00012">
    <property type="entry name" value="L29"/>
    <property type="match status" value="1"/>
</dbReference>
<keyword evidence="9" id="KW-1185">Reference proteome</keyword>
<dbReference type="PANTHER" id="PTHR45722:SF2">
    <property type="entry name" value="LARGE RIBOSOMAL SUBUNIT PROTEIN UL29-RELATED"/>
    <property type="match status" value="1"/>
</dbReference>
<dbReference type="Proteomes" id="UP000825002">
    <property type="component" value="Unassembled WGS sequence"/>
</dbReference>
<dbReference type="PANTHER" id="PTHR45722">
    <property type="entry name" value="60S RIBOSOMAL PROTEIN L35"/>
    <property type="match status" value="1"/>
</dbReference>
<dbReference type="InterPro" id="IPR036049">
    <property type="entry name" value="Ribosomal_uL29_sf"/>
</dbReference>
<protein>
    <recommendedName>
        <fullName evidence="4">Large ribosomal subunit protein uL29</fullName>
    </recommendedName>
    <alternativeName>
        <fullName evidence="5">60S ribosomal protein L35</fullName>
    </alternativeName>
</protein>
<reference evidence="8 9" key="1">
    <citation type="submission" date="2020-10" db="EMBL/GenBank/DDBJ databases">
        <authorList>
            <person name="Klimov P.B."/>
            <person name="Dyachkov S.M."/>
            <person name="Chetverikov P.E."/>
        </authorList>
    </citation>
    <scope>NUCLEOTIDE SEQUENCE [LARGE SCALE GENOMIC DNA]</scope>
    <source>
        <strain evidence="8">BMOC 18-1129-001#AD2665</strain>
        <tissue evidence="8">Entire mites</tissue>
    </source>
</reference>
<dbReference type="Gene3D" id="6.10.250.3450">
    <property type="match status" value="1"/>
</dbReference>
<dbReference type="EMBL" id="JAIFTH010000602">
    <property type="protein sequence ID" value="KAG9509210.1"/>
    <property type="molecule type" value="Genomic_DNA"/>
</dbReference>
<dbReference type="SUPFAM" id="SSF46561">
    <property type="entry name" value="Ribosomal protein L29 (L29p)"/>
    <property type="match status" value="1"/>
</dbReference>
<sequence>MSKLKIKELRDKRKDELLKQLDELKQELANLRVAKVTGGTASKLSKISVFRKNIARILTVMSQNQRQNLRKYYREKKFKPRDLRPKLTRAQRKEPTPHEKSLKTRKQRRKSTFYPQRKFAIKA</sequence>
<feature type="compositionally biased region" description="Basic and acidic residues" evidence="7">
    <location>
        <begin position="80"/>
        <end position="102"/>
    </location>
</feature>
<dbReference type="Gene3D" id="1.10.287.310">
    <property type="match status" value="1"/>
</dbReference>
<organism evidence="8 9">
    <name type="scientific">Fragariocoptes setiger</name>
    <dbReference type="NCBI Taxonomy" id="1670756"/>
    <lineage>
        <taxon>Eukaryota</taxon>
        <taxon>Metazoa</taxon>
        <taxon>Ecdysozoa</taxon>
        <taxon>Arthropoda</taxon>
        <taxon>Chelicerata</taxon>
        <taxon>Arachnida</taxon>
        <taxon>Acari</taxon>
        <taxon>Acariformes</taxon>
        <taxon>Trombidiformes</taxon>
        <taxon>Prostigmata</taxon>
        <taxon>Eupodina</taxon>
        <taxon>Eriophyoidea</taxon>
        <taxon>Phytoptidae</taxon>
        <taxon>Fragariocoptes</taxon>
    </lineage>
</organism>
<comment type="caution">
    <text evidence="8">The sequence shown here is derived from an EMBL/GenBank/DDBJ whole genome shotgun (WGS) entry which is preliminary data.</text>
</comment>
<dbReference type="HAMAP" id="MF_00374">
    <property type="entry name" value="Ribosomal_uL29"/>
    <property type="match status" value="1"/>
</dbReference>
<comment type="similarity">
    <text evidence="1">Belongs to the universal ribosomal protein uL29 family.</text>
</comment>
<keyword evidence="6" id="KW-0175">Coiled coil</keyword>
<dbReference type="CDD" id="cd00427">
    <property type="entry name" value="Ribosomal_L29_HIP"/>
    <property type="match status" value="1"/>
</dbReference>
<feature type="non-terminal residue" evidence="8">
    <location>
        <position position="1"/>
    </location>
</feature>
<evidence type="ECO:0000256" key="3">
    <source>
        <dbReference type="ARBA" id="ARBA00023274"/>
    </source>
</evidence>
<dbReference type="GO" id="GO:0005840">
    <property type="term" value="C:ribosome"/>
    <property type="evidence" value="ECO:0007669"/>
    <property type="project" value="UniProtKB-KW"/>
</dbReference>
<name>A0ABQ7S723_9ACAR</name>
<evidence type="ECO:0000256" key="4">
    <source>
        <dbReference type="ARBA" id="ARBA00035204"/>
    </source>
</evidence>
<evidence type="ECO:0000256" key="1">
    <source>
        <dbReference type="ARBA" id="ARBA00009254"/>
    </source>
</evidence>
<evidence type="ECO:0000256" key="6">
    <source>
        <dbReference type="SAM" id="Coils"/>
    </source>
</evidence>
<dbReference type="InterPro" id="IPR045059">
    <property type="entry name" value="Ribosomal_uL29_euk"/>
</dbReference>
<gene>
    <name evidence="8" type="primary">Rpl35</name>
    <name evidence="8" type="ORF">GZH46_02279</name>
</gene>
<evidence type="ECO:0000256" key="7">
    <source>
        <dbReference type="SAM" id="MobiDB-lite"/>
    </source>
</evidence>
<dbReference type="Pfam" id="PF00831">
    <property type="entry name" value="Ribosomal_L29"/>
    <property type="match status" value="1"/>
</dbReference>
<evidence type="ECO:0000256" key="5">
    <source>
        <dbReference type="ARBA" id="ARBA00035334"/>
    </source>
</evidence>
<feature type="coiled-coil region" evidence="6">
    <location>
        <begin position="7"/>
        <end position="34"/>
    </location>
</feature>